<dbReference type="AlphaFoldDB" id="A0A914DWP0"/>
<keyword evidence="2" id="KW-1185">Reference proteome</keyword>
<keyword evidence="1" id="KW-0812">Transmembrane</keyword>
<organism evidence="2 3">
    <name type="scientific">Acrobeloides nanus</name>
    <dbReference type="NCBI Taxonomy" id="290746"/>
    <lineage>
        <taxon>Eukaryota</taxon>
        <taxon>Metazoa</taxon>
        <taxon>Ecdysozoa</taxon>
        <taxon>Nematoda</taxon>
        <taxon>Chromadorea</taxon>
        <taxon>Rhabditida</taxon>
        <taxon>Tylenchina</taxon>
        <taxon>Cephalobomorpha</taxon>
        <taxon>Cephaloboidea</taxon>
        <taxon>Cephalobidae</taxon>
        <taxon>Acrobeloides</taxon>
    </lineage>
</organism>
<evidence type="ECO:0000313" key="2">
    <source>
        <dbReference type="Proteomes" id="UP000887540"/>
    </source>
</evidence>
<evidence type="ECO:0000256" key="1">
    <source>
        <dbReference type="SAM" id="Phobius"/>
    </source>
</evidence>
<feature type="transmembrane region" description="Helical" evidence="1">
    <location>
        <begin position="100"/>
        <end position="121"/>
    </location>
</feature>
<dbReference type="SUPFAM" id="SSF81324">
    <property type="entry name" value="Voltage-gated potassium channels"/>
    <property type="match status" value="1"/>
</dbReference>
<dbReference type="Proteomes" id="UP000887540">
    <property type="component" value="Unplaced"/>
</dbReference>
<sequence length="300" mass="35854">MQTPKIPSDWLQYRRKSGLIFPTLKRTPRTSNASVDKNPYPENSTLFASQMDGLLFPIRNHFADILNGHQRTRKTSRKTRFFRRVTFYLQSFYEKSRLHYIVPIVILMAYSFLGGFIFYSIESPEEAKVLEQKKEYLDSEEEIILREILSVEQRVRAYFEFYNNSALRNEKLQSYKSFAMNRINKAIYWYVLQVYYLNDQESYKASLLHPSNPERIWREHYSTTFGRIYALRNYTQQLSERCWEIGLEMDSRDTARAKLKASIKLFNEWTGLHHVLTPTWTFWNSMFLAVTTYTTIGMDF</sequence>
<accession>A0A914DWP0</accession>
<keyword evidence="1" id="KW-0472">Membrane</keyword>
<dbReference type="Gene3D" id="1.10.287.70">
    <property type="match status" value="1"/>
</dbReference>
<proteinExistence type="predicted"/>
<evidence type="ECO:0000313" key="3">
    <source>
        <dbReference type="WBParaSite" id="ACRNAN_scaffold4319.g17539.t1"/>
    </source>
</evidence>
<name>A0A914DWP0_9BILA</name>
<reference evidence="3" key="1">
    <citation type="submission" date="2022-11" db="UniProtKB">
        <authorList>
            <consortium name="WormBaseParasite"/>
        </authorList>
    </citation>
    <scope>IDENTIFICATION</scope>
</reference>
<dbReference type="WBParaSite" id="ACRNAN_scaffold4319.g17539.t1">
    <property type="protein sequence ID" value="ACRNAN_scaffold4319.g17539.t1"/>
    <property type="gene ID" value="ACRNAN_scaffold4319.g17539"/>
</dbReference>
<keyword evidence="1" id="KW-1133">Transmembrane helix</keyword>
<protein>
    <submittedName>
        <fullName evidence="3">Uncharacterized protein</fullName>
    </submittedName>
</protein>